<reference evidence="2 3" key="1">
    <citation type="submission" date="2022-11" db="EMBL/GenBank/DDBJ databases">
        <title>Minimal conservation of predation-associated metabolite biosynthetic gene clusters underscores biosynthetic potential of Myxococcota including descriptions for ten novel species: Archangium lansinium sp. nov., Myxococcus landrumus sp. nov., Nannocystis bai.</title>
        <authorList>
            <person name="Ahearne A."/>
            <person name="Stevens C."/>
            <person name="Dowd S."/>
        </authorList>
    </citation>
    <scope>NUCLEOTIDE SEQUENCE [LARGE SCALE GENOMIC DNA]</scope>
    <source>
        <strain evidence="2 3">RJM3</strain>
    </source>
</reference>
<dbReference type="Proteomes" id="UP001221411">
    <property type="component" value="Unassembled WGS sequence"/>
</dbReference>
<organism evidence="2 3">
    <name type="scientific">Polyangium mundeleinium</name>
    <dbReference type="NCBI Taxonomy" id="2995306"/>
    <lineage>
        <taxon>Bacteria</taxon>
        <taxon>Pseudomonadati</taxon>
        <taxon>Myxococcota</taxon>
        <taxon>Polyangia</taxon>
        <taxon>Polyangiales</taxon>
        <taxon>Polyangiaceae</taxon>
        <taxon>Polyangium</taxon>
    </lineage>
</organism>
<accession>A0ABT5F1Q0</accession>
<gene>
    <name evidence="2" type="ORF">POL67_39700</name>
</gene>
<evidence type="ECO:0000256" key="1">
    <source>
        <dbReference type="SAM" id="MobiDB-lite"/>
    </source>
</evidence>
<feature type="compositionally biased region" description="Basic and acidic residues" evidence="1">
    <location>
        <begin position="1"/>
        <end position="14"/>
    </location>
</feature>
<proteinExistence type="predicted"/>
<evidence type="ECO:0000313" key="2">
    <source>
        <dbReference type="EMBL" id="MDC0747524.1"/>
    </source>
</evidence>
<dbReference type="EMBL" id="JAQNDO010000001">
    <property type="protein sequence ID" value="MDC0747524.1"/>
    <property type="molecule type" value="Genomic_DNA"/>
</dbReference>
<dbReference type="RefSeq" id="WP_271926017.1">
    <property type="nucleotide sequence ID" value="NZ_JAQNDO010000001.1"/>
</dbReference>
<comment type="caution">
    <text evidence="2">The sequence shown here is derived from an EMBL/GenBank/DDBJ whole genome shotgun (WGS) entry which is preliminary data.</text>
</comment>
<evidence type="ECO:0000313" key="3">
    <source>
        <dbReference type="Proteomes" id="UP001221411"/>
    </source>
</evidence>
<feature type="region of interest" description="Disordered" evidence="1">
    <location>
        <begin position="1"/>
        <end position="25"/>
    </location>
</feature>
<sequence>MTNEDRGVTTKTSEHTAMTIGPTDVCFDPPKQKPVPHINHVTTDKAVEHTRLERPSSRTATSCAWARRSRRAILRMGTRAAAS</sequence>
<protein>
    <submittedName>
        <fullName evidence="2">Uncharacterized protein</fullName>
    </submittedName>
</protein>
<name>A0ABT5F1Q0_9BACT</name>
<keyword evidence="3" id="KW-1185">Reference proteome</keyword>